<organism evidence="1 2">
    <name type="scientific">Aerosakkonema funiforme FACHB-1375</name>
    <dbReference type="NCBI Taxonomy" id="2949571"/>
    <lineage>
        <taxon>Bacteria</taxon>
        <taxon>Bacillati</taxon>
        <taxon>Cyanobacteriota</taxon>
        <taxon>Cyanophyceae</taxon>
        <taxon>Oscillatoriophycideae</taxon>
        <taxon>Aerosakkonematales</taxon>
        <taxon>Aerosakkonemataceae</taxon>
        <taxon>Aerosakkonema</taxon>
    </lineage>
</organism>
<keyword evidence="2" id="KW-1185">Reference proteome</keyword>
<dbReference type="Proteomes" id="UP000641646">
    <property type="component" value="Unassembled WGS sequence"/>
</dbReference>
<comment type="caution">
    <text evidence="1">The sequence shown here is derived from an EMBL/GenBank/DDBJ whole genome shotgun (WGS) entry which is preliminary data.</text>
</comment>
<proteinExistence type="predicted"/>
<reference evidence="1" key="1">
    <citation type="journal article" date="2015" name="ISME J.">
        <title>Draft Genome Sequence of Streptomyces incarnatus NRRL8089, which Produces the Nucleoside Antibiotic Sinefungin.</title>
        <authorList>
            <person name="Oshima K."/>
            <person name="Hattori M."/>
            <person name="Shimizu H."/>
            <person name="Fukuda K."/>
            <person name="Nemoto M."/>
            <person name="Inagaki K."/>
            <person name="Tamura T."/>
        </authorList>
    </citation>
    <scope>NUCLEOTIDE SEQUENCE</scope>
    <source>
        <strain evidence="1">FACHB-1375</strain>
    </source>
</reference>
<reference evidence="1" key="2">
    <citation type="submission" date="2020-08" db="EMBL/GenBank/DDBJ databases">
        <authorList>
            <person name="Chen M."/>
            <person name="Teng W."/>
            <person name="Zhao L."/>
            <person name="Hu C."/>
            <person name="Zhou Y."/>
            <person name="Han B."/>
            <person name="Song L."/>
            <person name="Shu W."/>
        </authorList>
    </citation>
    <scope>NUCLEOTIDE SEQUENCE</scope>
    <source>
        <strain evidence="1">FACHB-1375</strain>
    </source>
</reference>
<name>A0A926VKI1_9CYAN</name>
<accession>A0A926VKI1</accession>
<sequence>MLIVQPGFFPYTLSEIFARASRSGRISRAEYNRLTLAMMQNSLSEEEQSCIRRIQYAVRRNRIKVVASSHFLASVADIAS</sequence>
<gene>
    <name evidence="1" type="ORF">H6G03_31900</name>
</gene>
<evidence type="ECO:0000313" key="2">
    <source>
        <dbReference type="Proteomes" id="UP000641646"/>
    </source>
</evidence>
<protein>
    <submittedName>
        <fullName evidence="1">Uncharacterized protein</fullName>
    </submittedName>
</protein>
<dbReference type="AlphaFoldDB" id="A0A926VKI1"/>
<dbReference type="RefSeq" id="WP_190474107.1">
    <property type="nucleotide sequence ID" value="NZ_JACJPW010000132.1"/>
</dbReference>
<evidence type="ECO:0000313" key="1">
    <source>
        <dbReference type="EMBL" id="MBD2185620.1"/>
    </source>
</evidence>
<dbReference type="EMBL" id="JACJPW010000132">
    <property type="protein sequence ID" value="MBD2185620.1"/>
    <property type="molecule type" value="Genomic_DNA"/>
</dbReference>